<evidence type="ECO:0000313" key="1">
    <source>
        <dbReference type="EMBL" id="KEZ13538.1"/>
    </source>
</evidence>
<reference evidence="1 2" key="1">
    <citation type="submission" date="2014-03" db="EMBL/GenBank/DDBJ databases">
        <title>Genome sequence of Sphingobium yanoikuyae B1.</title>
        <authorList>
            <person name="Gan H.M."/>
            <person name="Gan H.Y."/>
            <person name="Savka M.A."/>
        </authorList>
    </citation>
    <scope>NUCLEOTIDE SEQUENCE [LARGE SCALE GENOMIC DNA]</scope>
    <source>
        <strain evidence="1 2">B1</strain>
    </source>
</reference>
<dbReference type="RefSeq" id="WP_051887063.1">
    <property type="nucleotide sequence ID" value="NZ_JGVR01000058.1"/>
</dbReference>
<proteinExistence type="predicted"/>
<organism evidence="1 2">
    <name type="scientific">Sphingobium yanoikuyae</name>
    <name type="common">Sphingomonas yanoikuyae</name>
    <dbReference type="NCBI Taxonomy" id="13690"/>
    <lineage>
        <taxon>Bacteria</taxon>
        <taxon>Pseudomonadati</taxon>
        <taxon>Pseudomonadota</taxon>
        <taxon>Alphaproteobacteria</taxon>
        <taxon>Sphingomonadales</taxon>
        <taxon>Sphingomonadaceae</taxon>
        <taxon>Sphingobium</taxon>
    </lineage>
</organism>
<protein>
    <recommendedName>
        <fullName evidence="3">DUF3168 domain-containing protein</fullName>
    </recommendedName>
</protein>
<dbReference type="Proteomes" id="UP000028534">
    <property type="component" value="Unassembled WGS sequence"/>
</dbReference>
<dbReference type="PATRIC" id="fig|13690.10.peg.5161"/>
<comment type="caution">
    <text evidence="1">The sequence shown here is derived from an EMBL/GenBank/DDBJ whole genome shotgun (WGS) entry which is preliminary data.</text>
</comment>
<sequence length="131" mass="14423">MDMQQALRARLLADGPVSALASGRVFWGIRPPKSLLPAITLNIIPTVLAEHMKGEQSLQFFRVQMDCWGDSYAAAQGLVSAALACLLPRSKTDEYYFRPASATMPRDLSEENAAGTIHRKQTDLTIRFSLA</sequence>
<evidence type="ECO:0000313" key="2">
    <source>
        <dbReference type="Proteomes" id="UP000028534"/>
    </source>
</evidence>
<name>A0A084E6E6_SPHYA</name>
<accession>A0A084E6E6</accession>
<dbReference type="eggNOG" id="ENOG50328VZ">
    <property type="taxonomic scope" value="Bacteria"/>
</dbReference>
<dbReference type="EMBL" id="JGVR01000058">
    <property type="protein sequence ID" value="KEZ13538.1"/>
    <property type="molecule type" value="Genomic_DNA"/>
</dbReference>
<evidence type="ECO:0008006" key="3">
    <source>
        <dbReference type="Google" id="ProtNLM"/>
    </source>
</evidence>
<dbReference type="Pfam" id="PF11367">
    <property type="entry name" value="Tail_completion_gp17"/>
    <property type="match status" value="1"/>
</dbReference>
<dbReference type="InterPro" id="IPR021508">
    <property type="entry name" value="Gp17-like"/>
</dbReference>
<dbReference type="AlphaFoldDB" id="A0A084E6E6"/>
<gene>
    <name evidence="1" type="ORF">CP98_04993</name>
</gene>